<dbReference type="InterPro" id="IPR011761">
    <property type="entry name" value="ATP-grasp"/>
</dbReference>
<dbReference type="InterPro" id="IPR005479">
    <property type="entry name" value="CPAse_ATP-bd"/>
</dbReference>
<dbReference type="InterPro" id="IPR040754">
    <property type="entry name" value="PreAtp-grasp"/>
</dbReference>
<proteinExistence type="predicted"/>
<dbReference type="Pfam" id="PF02786">
    <property type="entry name" value="CPSase_L_D2"/>
    <property type="match status" value="1"/>
</dbReference>
<dbReference type="EMBL" id="POTX01000007">
    <property type="protein sequence ID" value="PZG00561.1"/>
    <property type="molecule type" value="Genomic_DNA"/>
</dbReference>
<dbReference type="PROSITE" id="PS50975">
    <property type="entry name" value="ATP_GRASP"/>
    <property type="match status" value="1"/>
</dbReference>
<evidence type="ECO:0000313" key="3">
    <source>
        <dbReference type="EMBL" id="PZG00561.1"/>
    </source>
</evidence>
<sequence length="464" mass="50336">MSTRYLRRLKRALTGSADTPLVLLCNFEAEAQWARGHVGLPAPPAGATRPLVAAMEELGALLAGADDTIVLSRPLDPAYRDYLTHQGLALPTVLVPENCRPERSTTANAMDSPLLLDRLRRLGAAGAHLLPMGTTVDEEKLARRCGLALATPAATVVERVNSKIYGRRLAEAAGLRPVPGTCCETRQELTEVLTRYRHRLESGEPLVVKDAYGVSGKGLLVLENPTRAAQLLRMVDRRAARTGDDRIHVVVEEWLPKRCDLNYQITIARDGRSGLDFVKQALTAQGVHQGHLMPAELSAEQYRQIEYAAGEVATRLYADGYHGVVGVDAIVGVDETVYPVLEINARLNMSTYQGGVTELCQPPGTVAQARHYPLRLAAPLEFDAVRRALATVAGDRATERVLVTCFATVNADALLPVGAGGPPESFDGRLYALLVAVDRDRLRDLDRAVRATVTTLSVPEESHD</sequence>
<dbReference type="Gene3D" id="3.30.470.20">
    <property type="entry name" value="ATP-grasp fold, B domain"/>
    <property type="match status" value="1"/>
</dbReference>
<organism evidence="3 4">
    <name type="scientific">Micromonospora endophytica</name>
    <dbReference type="NCBI Taxonomy" id="515350"/>
    <lineage>
        <taxon>Bacteria</taxon>
        <taxon>Bacillati</taxon>
        <taxon>Actinomycetota</taxon>
        <taxon>Actinomycetes</taxon>
        <taxon>Micromonosporales</taxon>
        <taxon>Micromonosporaceae</taxon>
        <taxon>Micromonospora</taxon>
    </lineage>
</organism>
<dbReference type="GO" id="GO:0046872">
    <property type="term" value="F:metal ion binding"/>
    <property type="evidence" value="ECO:0007669"/>
    <property type="project" value="InterPro"/>
</dbReference>
<comment type="caution">
    <text evidence="3">The sequence shown here is derived from an EMBL/GenBank/DDBJ whole genome shotgun (WGS) entry which is preliminary data.</text>
</comment>
<dbReference type="GO" id="GO:0005524">
    <property type="term" value="F:ATP binding"/>
    <property type="evidence" value="ECO:0007669"/>
    <property type="project" value="UniProtKB-UniRule"/>
</dbReference>
<reference evidence="3 4" key="1">
    <citation type="submission" date="2018-01" db="EMBL/GenBank/DDBJ databases">
        <title>Draft genome sequence of Jishengella endophytica.</title>
        <authorList>
            <person name="Sahin N."/>
            <person name="Ay H."/>
            <person name="Saygin H."/>
        </authorList>
    </citation>
    <scope>NUCLEOTIDE SEQUENCE [LARGE SCALE GENOMIC DNA]</scope>
    <source>
        <strain evidence="3 4">DSM 45430</strain>
    </source>
</reference>
<evidence type="ECO:0000256" key="1">
    <source>
        <dbReference type="PROSITE-ProRule" id="PRU00409"/>
    </source>
</evidence>
<accession>A0A2W2CRM1</accession>
<evidence type="ECO:0000259" key="2">
    <source>
        <dbReference type="PROSITE" id="PS50975"/>
    </source>
</evidence>
<dbReference type="AlphaFoldDB" id="A0A2W2CRM1"/>
<evidence type="ECO:0000313" key="4">
    <source>
        <dbReference type="Proteomes" id="UP000248627"/>
    </source>
</evidence>
<feature type="domain" description="ATP-grasp" evidence="2">
    <location>
        <begin position="167"/>
        <end position="378"/>
    </location>
</feature>
<keyword evidence="1" id="KW-0547">Nucleotide-binding</keyword>
<dbReference type="Pfam" id="PF18604">
    <property type="entry name" value="PreAtp-grasp"/>
    <property type="match status" value="1"/>
</dbReference>
<keyword evidence="1" id="KW-0067">ATP-binding</keyword>
<dbReference type="OrthoDB" id="20966at2"/>
<dbReference type="SUPFAM" id="SSF56059">
    <property type="entry name" value="Glutathione synthetase ATP-binding domain-like"/>
    <property type="match status" value="1"/>
</dbReference>
<protein>
    <recommendedName>
        <fullName evidence="2">ATP-grasp domain-containing protein</fullName>
    </recommendedName>
</protein>
<dbReference type="RefSeq" id="WP_111241513.1">
    <property type="nucleotide sequence ID" value="NZ_POTX01000007.1"/>
</dbReference>
<name>A0A2W2CRM1_9ACTN</name>
<dbReference type="Proteomes" id="UP000248627">
    <property type="component" value="Unassembled WGS sequence"/>
</dbReference>
<gene>
    <name evidence="3" type="ORF">C1I93_02265</name>
</gene>
<keyword evidence="4" id="KW-1185">Reference proteome</keyword>